<name>A0AAD6ZLU7_9AGAR</name>
<dbReference type="GO" id="GO:0016020">
    <property type="term" value="C:membrane"/>
    <property type="evidence" value="ECO:0007669"/>
    <property type="project" value="InterPro"/>
</dbReference>
<dbReference type="Gene3D" id="1.20.120.1530">
    <property type="match status" value="3"/>
</dbReference>
<dbReference type="EMBL" id="JARIHO010000038">
    <property type="protein sequence ID" value="KAJ7328702.1"/>
    <property type="molecule type" value="Genomic_DNA"/>
</dbReference>
<proteinExistence type="predicted"/>
<dbReference type="PROSITE" id="PS50885">
    <property type="entry name" value="HAMP"/>
    <property type="match status" value="5"/>
</dbReference>
<gene>
    <name evidence="4" type="ORF">DFH08DRAFT_1084273</name>
</gene>
<reference evidence="4" key="1">
    <citation type="submission" date="2023-03" db="EMBL/GenBank/DDBJ databases">
        <title>Massive genome expansion in bonnet fungi (Mycena s.s.) driven by repeated elements and novel gene families across ecological guilds.</title>
        <authorList>
            <consortium name="Lawrence Berkeley National Laboratory"/>
            <person name="Harder C.B."/>
            <person name="Miyauchi S."/>
            <person name="Viragh M."/>
            <person name="Kuo A."/>
            <person name="Thoen E."/>
            <person name="Andreopoulos B."/>
            <person name="Lu D."/>
            <person name="Skrede I."/>
            <person name="Drula E."/>
            <person name="Henrissat B."/>
            <person name="Morin E."/>
            <person name="Kohler A."/>
            <person name="Barry K."/>
            <person name="LaButti K."/>
            <person name="Morin E."/>
            <person name="Salamov A."/>
            <person name="Lipzen A."/>
            <person name="Mereny Z."/>
            <person name="Hegedus B."/>
            <person name="Baldrian P."/>
            <person name="Stursova M."/>
            <person name="Weitz H."/>
            <person name="Taylor A."/>
            <person name="Grigoriev I.V."/>
            <person name="Nagy L.G."/>
            <person name="Martin F."/>
            <person name="Kauserud H."/>
        </authorList>
    </citation>
    <scope>NUCLEOTIDE SEQUENCE</scope>
    <source>
        <strain evidence="4">CBHHK002</strain>
    </source>
</reference>
<dbReference type="PANTHER" id="PTHR45339:SF1">
    <property type="entry name" value="HYBRID SIGNAL TRANSDUCTION HISTIDINE KINASE J"/>
    <property type="match status" value="1"/>
</dbReference>
<feature type="domain" description="HAMP" evidence="3">
    <location>
        <begin position="397"/>
        <end position="449"/>
    </location>
</feature>
<comment type="caution">
    <text evidence="4">The sequence shown here is derived from an EMBL/GenBank/DDBJ whole genome shotgun (WGS) entry which is preliminary data.</text>
</comment>
<accession>A0AAD6ZLU7</accession>
<feature type="domain" description="HAMP" evidence="3">
    <location>
        <begin position="489"/>
        <end position="541"/>
    </location>
</feature>
<organism evidence="4 5">
    <name type="scientific">Mycena albidolilacea</name>
    <dbReference type="NCBI Taxonomy" id="1033008"/>
    <lineage>
        <taxon>Eukaryota</taxon>
        <taxon>Fungi</taxon>
        <taxon>Dikarya</taxon>
        <taxon>Basidiomycota</taxon>
        <taxon>Agaricomycotina</taxon>
        <taxon>Agaricomycetes</taxon>
        <taxon>Agaricomycetidae</taxon>
        <taxon>Agaricales</taxon>
        <taxon>Marasmiineae</taxon>
        <taxon>Mycenaceae</taxon>
        <taxon>Mycena</taxon>
    </lineage>
</organism>
<dbReference type="PANTHER" id="PTHR45339">
    <property type="entry name" value="HYBRID SIGNAL TRANSDUCTION HISTIDINE KINASE J"/>
    <property type="match status" value="1"/>
</dbReference>
<dbReference type="SMART" id="SM00304">
    <property type="entry name" value="HAMP"/>
    <property type="match status" value="6"/>
</dbReference>
<dbReference type="Pfam" id="PF18947">
    <property type="entry name" value="HAMP_2"/>
    <property type="match status" value="1"/>
</dbReference>
<dbReference type="GO" id="GO:0000160">
    <property type="term" value="P:phosphorelay signal transduction system"/>
    <property type="evidence" value="ECO:0007669"/>
    <property type="project" value="UniProtKB-KW"/>
</dbReference>
<evidence type="ECO:0000313" key="4">
    <source>
        <dbReference type="EMBL" id="KAJ7328702.1"/>
    </source>
</evidence>
<dbReference type="GO" id="GO:0004673">
    <property type="term" value="F:protein histidine kinase activity"/>
    <property type="evidence" value="ECO:0007669"/>
    <property type="project" value="TreeGrafter"/>
</dbReference>
<evidence type="ECO:0000256" key="2">
    <source>
        <dbReference type="ARBA" id="ARBA00023012"/>
    </source>
</evidence>
<feature type="domain" description="HAMP" evidence="3">
    <location>
        <begin position="230"/>
        <end position="282"/>
    </location>
</feature>
<dbReference type="AlphaFoldDB" id="A0AAD6ZLU7"/>
<protein>
    <recommendedName>
        <fullName evidence="3">HAMP domain-containing protein</fullName>
    </recommendedName>
</protein>
<evidence type="ECO:0000259" key="3">
    <source>
        <dbReference type="PROSITE" id="PS50885"/>
    </source>
</evidence>
<feature type="domain" description="HAMP" evidence="3">
    <location>
        <begin position="581"/>
        <end position="633"/>
    </location>
</feature>
<evidence type="ECO:0000256" key="1">
    <source>
        <dbReference type="ARBA" id="ARBA00022553"/>
    </source>
</evidence>
<dbReference type="InterPro" id="IPR003660">
    <property type="entry name" value="HAMP_dom"/>
</dbReference>
<dbReference type="SUPFAM" id="SSF58104">
    <property type="entry name" value="Methyl-accepting chemotaxis protein (MCP) signaling domain"/>
    <property type="match status" value="2"/>
</dbReference>
<dbReference type="CDD" id="cd06225">
    <property type="entry name" value="HAMP"/>
    <property type="match status" value="4"/>
</dbReference>
<feature type="domain" description="HAMP" evidence="3">
    <location>
        <begin position="322"/>
        <end position="374"/>
    </location>
</feature>
<keyword evidence="5" id="KW-1185">Reference proteome</keyword>
<dbReference type="Pfam" id="PF00672">
    <property type="entry name" value="HAMP"/>
    <property type="match status" value="2"/>
</dbReference>
<keyword evidence="2" id="KW-0902">Two-component regulatory system</keyword>
<keyword evidence="1" id="KW-0597">Phosphoprotein</keyword>
<dbReference type="GO" id="GO:0071474">
    <property type="term" value="P:cellular hyperosmotic response"/>
    <property type="evidence" value="ECO:0007669"/>
    <property type="project" value="TreeGrafter"/>
</dbReference>
<sequence>MTRMKTPPPPDPFKAHLLAVLNLHDAATPVPRYSGPRDSQTDAILRKVEALMRKTGGTPDSEGSYNTAVEEHAPTVHGSDSHGPTDDPESVVITRGVPCPVCGHRLLHPVDYAERPATASEAATTDVPEDIDAREELRLLKEQIHDISRVCSAIAVGDLTQRVTVPVQGEGMVKLKEVINTMADTFGCFSTEVMRVLVDLRTGRLGSCALVDGAQGTWYDLTENVNTMSSNLTAQVRAIACVTTAIAHGDLSVRVDTYAGGEFLDLKETVNEMAMRLGYFASEVGRIAVEVGTEGRMGGQAEVHGAQGTWADLVGKINRMDVNLTGQIRSIGIIIREVALGNFGWMVDAHMSGEMGDIKDTLNGMVGRLQTFSSEVNRLALEGAWGDLTENLNIMASNLTNQVRSIAHVSAAVARGDLSKRMDVDVSGEMLDLKCTINEMVHRLDIFSREATRVVREVGTEGKLGGEVEAEGMEGTWRDLTDNINRMARNLRDQVRTIAVVAKGISQGDLGMTIQLEMRGEIGDLKDTVNTMVAQFHNFSSEVTRLALDVGTYGLLGGHAEVPGALGTWKDLTDTLNRMTVNLMNQVRSISYVATVTARGDLTKSIDVDIRGEMQDLKVNVQEVVARLSNSSREASSLPVSQS</sequence>
<evidence type="ECO:0000313" key="5">
    <source>
        <dbReference type="Proteomes" id="UP001218218"/>
    </source>
</evidence>
<dbReference type="Proteomes" id="UP001218218">
    <property type="component" value="Unassembled WGS sequence"/>
</dbReference>